<dbReference type="GO" id="GO:0032039">
    <property type="term" value="C:integrator complex"/>
    <property type="evidence" value="ECO:0007669"/>
    <property type="project" value="TreeGrafter"/>
</dbReference>
<evidence type="ECO:0000256" key="1">
    <source>
        <dbReference type="ARBA" id="ARBA00004123"/>
    </source>
</evidence>
<keyword evidence="10" id="KW-0539">Nucleus</keyword>
<evidence type="ECO:0000256" key="7">
    <source>
        <dbReference type="ARBA" id="ARBA00022782"/>
    </source>
</evidence>
<dbReference type="GO" id="GO:0051301">
    <property type="term" value="P:cell division"/>
    <property type="evidence" value="ECO:0007669"/>
    <property type="project" value="UniProtKB-KW"/>
</dbReference>
<comment type="caution">
    <text evidence="18">The sequence shown here is derived from an EMBL/GenBank/DDBJ whole genome shotgun (WGS) entry which is preliminary data.</text>
</comment>
<keyword evidence="6" id="KW-0498">Mitosis</keyword>
<evidence type="ECO:0000256" key="4">
    <source>
        <dbReference type="ARBA" id="ARBA00022490"/>
    </source>
</evidence>
<comment type="subcellular location">
    <subcellularLocation>
        <location evidence="2">Cytoplasm</location>
        <location evidence="2">Perinuclear region</location>
    </subcellularLocation>
    <subcellularLocation>
        <location evidence="1">Nucleus</location>
    </subcellularLocation>
</comment>
<reference evidence="18 19" key="2">
    <citation type="submission" date="2019-01" db="EMBL/GenBank/DDBJ databases">
        <title>The decoding of complex shrimp genome reveals the adaptation for benthos swimmer, frequently molting mechanism and breeding impact on genome.</title>
        <authorList>
            <person name="Sun Y."/>
            <person name="Gao Y."/>
            <person name="Yu Y."/>
        </authorList>
    </citation>
    <scope>NUCLEOTIDE SEQUENCE [LARGE SCALE GENOMIC DNA]</scope>
    <source>
        <tissue evidence="18">Muscle</tissue>
    </source>
</reference>
<evidence type="ECO:0000313" key="19">
    <source>
        <dbReference type="Proteomes" id="UP000283509"/>
    </source>
</evidence>
<evidence type="ECO:0000256" key="3">
    <source>
        <dbReference type="ARBA" id="ARBA00020501"/>
    </source>
</evidence>
<evidence type="ECO:0000256" key="12">
    <source>
        <dbReference type="ARBA" id="ARBA00023306"/>
    </source>
</evidence>
<keyword evidence="9" id="KW-0175">Coiled coil</keyword>
<evidence type="ECO:0000256" key="6">
    <source>
        <dbReference type="ARBA" id="ARBA00022776"/>
    </source>
</evidence>
<keyword evidence="7" id="KW-0221">Differentiation</keyword>
<evidence type="ECO:0000256" key="14">
    <source>
        <dbReference type="ARBA" id="ARBA00032585"/>
    </source>
</evidence>
<evidence type="ECO:0000313" key="18">
    <source>
        <dbReference type="EMBL" id="ROT83936.1"/>
    </source>
</evidence>
<keyword evidence="12" id="KW-0131">Cell cycle</keyword>
<dbReference type="OrthoDB" id="5844105at2759"/>
<dbReference type="EMBL" id="QCYY01000620">
    <property type="protein sequence ID" value="ROT83936.1"/>
    <property type="molecule type" value="Genomic_DNA"/>
</dbReference>
<name>A0A3R7MRC4_PENVA</name>
<dbReference type="GO" id="GO:0051642">
    <property type="term" value="P:centrosome localization"/>
    <property type="evidence" value="ECO:0007669"/>
    <property type="project" value="TreeGrafter"/>
</dbReference>
<feature type="region of interest" description="Disordered" evidence="17">
    <location>
        <begin position="492"/>
        <end position="529"/>
    </location>
</feature>
<evidence type="ECO:0000256" key="15">
    <source>
        <dbReference type="ARBA" id="ARBA00061603"/>
    </source>
</evidence>
<gene>
    <name evidence="18" type="ORF">C7M84_022884</name>
</gene>
<evidence type="ECO:0000256" key="10">
    <source>
        <dbReference type="ARBA" id="ARBA00023242"/>
    </source>
</evidence>
<keyword evidence="8" id="KW-0744">Spermatogenesis</keyword>
<protein>
    <recommendedName>
        <fullName evidence="3">Protein asunder</fullName>
    </recommendedName>
    <alternativeName>
        <fullName evidence="14">Cell cycle regulator Mat89Bb</fullName>
    </alternativeName>
    <alternativeName>
        <fullName evidence="13">Set apart in position or space protein</fullName>
    </alternativeName>
</protein>
<keyword evidence="11" id="KW-0469">Meiosis</keyword>
<keyword evidence="19" id="KW-1185">Reference proteome</keyword>
<proteinExistence type="inferred from homology"/>
<evidence type="ECO:0000256" key="2">
    <source>
        <dbReference type="ARBA" id="ARBA00004556"/>
    </source>
</evidence>
<dbReference type="Pfam" id="PF10221">
    <property type="entry name" value="Mat89Bb"/>
    <property type="match status" value="1"/>
</dbReference>
<dbReference type="GO" id="GO:0007346">
    <property type="term" value="P:regulation of mitotic cell cycle"/>
    <property type="evidence" value="ECO:0007669"/>
    <property type="project" value="TreeGrafter"/>
</dbReference>
<keyword evidence="5" id="KW-0132">Cell division</keyword>
<dbReference type="InterPro" id="IPR019355">
    <property type="entry name" value="Cell_cycle_regulator_Mat89Bb"/>
</dbReference>
<dbReference type="Proteomes" id="UP000283509">
    <property type="component" value="Unassembled WGS sequence"/>
</dbReference>
<evidence type="ECO:0000256" key="5">
    <source>
        <dbReference type="ARBA" id="ARBA00022618"/>
    </source>
</evidence>
<comment type="subunit">
    <text evidence="16">Belongs to the multiprotein complex Integrator, at least composed of IntS1, IntS2, IntS3, IntS4, omd/IntS5, IntS6, defl/IntS7, IntS8, IntS9, IntS10, IntS11, IntS12, asun/IntS13, IntS14 and IntS15. The core complex associates with protein phosphatase 2A subunits mts/PP2A and Pp2A-29B, to form the Integrator-PP2A (INTAC) complex.</text>
</comment>
<dbReference type="PANTHER" id="PTHR12955">
    <property type="entry name" value="SARCOMA ANTIGEN NY-SAR-95-RELATED"/>
    <property type="match status" value="1"/>
</dbReference>
<dbReference type="STRING" id="6689.A0A3R7MRC4"/>
<accession>A0A3R7MRC4</accession>
<evidence type="ECO:0000256" key="11">
    <source>
        <dbReference type="ARBA" id="ARBA00023254"/>
    </source>
</evidence>
<sequence>MALGPAKNIGGNKLDLIKGIKAAIEALTKPSAVQHEKRTSLTENATKVLNKGRIILVTKLDSEEEIKNIKEKFHGTLLYMNKNAAATDNLMAINHCDLVILNLWPEGPPCPMPIKSWPDVSTIVSCEFTNIQCGTALAPKLCNLVLKHYDLASTTVTGIPMKEEQNASSSANYDVELFHPAAAHAAILKGIPSETAHLKTYREGTDYETVTLKWCTPRSNASMELQHCSSAYRITSVDVNSRPSSCLTNFLLNGRWVMLEMPRKSGSKVISHMLACHGGDIYIHTMYTSRSILEDPPSISEGCGGRVTDYRIPDFGELIKANKLAPFPAPTAESEESLTPLERSKEQLNRHTKYWPITLSSTSLFNLGPQIEPLAALMLEDNLTEDEVVECKQVILYLMNMEARGDPLPSPMAGQRGKGMKREDQYRAVWAELEQYLQLHLHTPAHEKVLECLMECHNKAATPEYKGDEKVDIDQALKELDDCNYVADRDKAEFGSGGGGKHATGDLSLPDSKRRRTVPPPLAPMGRSSGMNLLTLWENKVSSEESRRCLEFQGRLKSEDNVTKLYVNLQKDKDKDEVPRKK</sequence>
<dbReference type="GO" id="GO:0030154">
    <property type="term" value="P:cell differentiation"/>
    <property type="evidence" value="ECO:0007669"/>
    <property type="project" value="UniProtKB-KW"/>
</dbReference>
<comment type="similarity">
    <text evidence="15">Belongs to the Integrator subunit 13 family.</text>
</comment>
<dbReference type="GO" id="GO:0048471">
    <property type="term" value="C:perinuclear region of cytoplasm"/>
    <property type="evidence" value="ECO:0007669"/>
    <property type="project" value="UniProtKB-SubCell"/>
</dbReference>
<reference evidence="18 19" key="1">
    <citation type="submission" date="2018-04" db="EMBL/GenBank/DDBJ databases">
        <authorList>
            <person name="Zhang X."/>
            <person name="Yuan J."/>
            <person name="Li F."/>
            <person name="Xiang J."/>
        </authorList>
    </citation>
    <scope>NUCLEOTIDE SEQUENCE [LARGE SCALE GENOMIC DNA]</scope>
    <source>
        <tissue evidence="18">Muscle</tissue>
    </source>
</reference>
<evidence type="ECO:0000256" key="17">
    <source>
        <dbReference type="SAM" id="MobiDB-lite"/>
    </source>
</evidence>
<dbReference type="GO" id="GO:0007283">
    <property type="term" value="P:spermatogenesis"/>
    <property type="evidence" value="ECO:0007669"/>
    <property type="project" value="UniProtKB-KW"/>
</dbReference>
<dbReference type="AlphaFoldDB" id="A0A3R7MRC4"/>
<organism evidence="18 19">
    <name type="scientific">Penaeus vannamei</name>
    <name type="common">Whiteleg shrimp</name>
    <name type="synonym">Litopenaeus vannamei</name>
    <dbReference type="NCBI Taxonomy" id="6689"/>
    <lineage>
        <taxon>Eukaryota</taxon>
        <taxon>Metazoa</taxon>
        <taxon>Ecdysozoa</taxon>
        <taxon>Arthropoda</taxon>
        <taxon>Crustacea</taxon>
        <taxon>Multicrustacea</taxon>
        <taxon>Malacostraca</taxon>
        <taxon>Eumalacostraca</taxon>
        <taxon>Eucarida</taxon>
        <taxon>Decapoda</taxon>
        <taxon>Dendrobranchiata</taxon>
        <taxon>Penaeoidea</taxon>
        <taxon>Penaeidae</taxon>
        <taxon>Penaeus</taxon>
    </lineage>
</organism>
<evidence type="ECO:0000256" key="16">
    <source>
        <dbReference type="ARBA" id="ARBA00065185"/>
    </source>
</evidence>
<dbReference type="GO" id="GO:0051321">
    <property type="term" value="P:meiotic cell cycle"/>
    <property type="evidence" value="ECO:0007669"/>
    <property type="project" value="UniProtKB-KW"/>
</dbReference>
<dbReference type="PANTHER" id="PTHR12955:SF1">
    <property type="entry name" value="INTEGRATOR COMPLEX SUBUNIT 13"/>
    <property type="match status" value="1"/>
</dbReference>
<evidence type="ECO:0000256" key="9">
    <source>
        <dbReference type="ARBA" id="ARBA00023054"/>
    </source>
</evidence>
<evidence type="ECO:0000256" key="13">
    <source>
        <dbReference type="ARBA" id="ARBA00030658"/>
    </source>
</evidence>
<keyword evidence="4" id="KW-0963">Cytoplasm</keyword>
<evidence type="ECO:0000256" key="8">
    <source>
        <dbReference type="ARBA" id="ARBA00022871"/>
    </source>
</evidence>